<comment type="subcellular location">
    <subcellularLocation>
        <location evidence="3">Nucleus</location>
    </subcellularLocation>
</comment>
<sequence length="321" mass="36106">MFSASLPKPKHTAIDSIRVVLPKKLDNQSILPRNLLDSNDPQANLPKSVKADTQNAVLQLVFNPDGSIDYPKTLTLASGVDTSVQATYEDTIPLKIRYPRLKHHFPAYTLETCPDDSLQRCVAETKEVIMNLLAKVSGVEEKVGDVTMQQYASSGLKAGETKHIHITNLKEDPMLPPKHKLRNNRESQAAPPPPVLKAQSAEKITKDIKDKWHIPSSVSNWKNNQGFTISLDKRVNAASGGAQLGSVDFNFENFSRLSLALENADSKARKELEEKHAIRRQMLQQENTEGDSSRVRELLEKARQRKRIDESEDQPNKRRQY</sequence>
<dbReference type="EMBL" id="CP138897">
    <property type="protein sequence ID" value="WPK25863.1"/>
    <property type="molecule type" value="Genomic_DNA"/>
</dbReference>
<keyword evidence="3" id="KW-0507">mRNA processing</keyword>
<dbReference type="AlphaFoldDB" id="A0AAX4HBE0"/>
<keyword evidence="3" id="KW-0539">Nucleus</keyword>
<dbReference type="InterPro" id="IPR017862">
    <property type="entry name" value="SKI-int_prot_SKIP"/>
</dbReference>
<evidence type="ECO:0000259" key="5">
    <source>
        <dbReference type="Pfam" id="PF02731"/>
    </source>
</evidence>
<evidence type="ECO:0000313" key="7">
    <source>
        <dbReference type="Proteomes" id="UP001338582"/>
    </source>
</evidence>
<reference evidence="6 7" key="1">
    <citation type="submission" date="2023-10" db="EMBL/GenBank/DDBJ databases">
        <title>Draft Genome Sequence of Candida saopaulonensis from a very Premature Infant with Sepsis.</title>
        <authorList>
            <person name="Ning Y."/>
            <person name="Dai R."/>
            <person name="Xiao M."/>
            <person name="Xu Y."/>
            <person name="Yan Q."/>
            <person name="Zhang L."/>
        </authorList>
    </citation>
    <scope>NUCLEOTIDE SEQUENCE [LARGE SCALE GENOMIC DNA]</scope>
    <source>
        <strain evidence="6 7">19XY460</strain>
    </source>
</reference>
<evidence type="ECO:0000256" key="1">
    <source>
        <dbReference type="ARBA" id="ARBA00010197"/>
    </source>
</evidence>
<keyword evidence="3" id="KW-0508">mRNA splicing</keyword>
<dbReference type="GO" id="GO:0005681">
    <property type="term" value="C:spliceosomal complex"/>
    <property type="evidence" value="ECO:0007669"/>
    <property type="project" value="UniProtKB-UniRule"/>
</dbReference>
<feature type="domain" description="SKI-interacting protein SKIP SNW" evidence="5">
    <location>
        <begin position="156"/>
        <end position="305"/>
    </location>
</feature>
<dbReference type="PANTHER" id="PTHR12096">
    <property type="entry name" value="NUCLEAR PROTEIN SKIP-RELATED"/>
    <property type="match status" value="1"/>
</dbReference>
<comment type="subunit">
    <text evidence="3">Associated with the spliceosome.</text>
</comment>
<evidence type="ECO:0000256" key="3">
    <source>
        <dbReference type="RuleBase" id="RU367140"/>
    </source>
</evidence>
<evidence type="ECO:0000256" key="2">
    <source>
        <dbReference type="ARBA" id="ARBA00022160"/>
    </source>
</evidence>
<dbReference type="GeneID" id="88174261"/>
<name>A0AAX4HBE0_9ASCO</name>
<dbReference type="RefSeq" id="XP_062878245.1">
    <property type="nucleotide sequence ID" value="XM_063022175.1"/>
</dbReference>
<keyword evidence="3" id="KW-0747">Spliceosome</keyword>
<dbReference type="InterPro" id="IPR004015">
    <property type="entry name" value="SKI-int_prot_SKIP_SNW-dom"/>
</dbReference>
<evidence type="ECO:0000256" key="4">
    <source>
        <dbReference type="SAM" id="MobiDB-lite"/>
    </source>
</evidence>
<comment type="function">
    <text evidence="3">Involved in pre-mRNA splicing.</text>
</comment>
<protein>
    <recommendedName>
        <fullName evidence="2 3">Pre-mRNA-processing protein 45</fullName>
    </recommendedName>
</protein>
<proteinExistence type="inferred from homology"/>
<organism evidence="6 7">
    <name type="scientific">Australozyma saopauloensis</name>
    <dbReference type="NCBI Taxonomy" id="291208"/>
    <lineage>
        <taxon>Eukaryota</taxon>
        <taxon>Fungi</taxon>
        <taxon>Dikarya</taxon>
        <taxon>Ascomycota</taxon>
        <taxon>Saccharomycotina</taxon>
        <taxon>Pichiomycetes</taxon>
        <taxon>Metschnikowiaceae</taxon>
        <taxon>Australozyma</taxon>
    </lineage>
</organism>
<dbReference type="KEGG" id="asau:88174261"/>
<evidence type="ECO:0000313" key="6">
    <source>
        <dbReference type="EMBL" id="WPK25863.1"/>
    </source>
</evidence>
<feature type="region of interest" description="Disordered" evidence="4">
    <location>
        <begin position="171"/>
        <end position="199"/>
    </location>
</feature>
<dbReference type="Pfam" id="PF02731">
    <property type="entry name" value="SKIP_SNW"/>
    <property type="match status" value="1"/>
</dbReference>
<dbReference type="GO" id="GO:0000398">
    <property type="term" value="P:mRNA splicing, via spliceosome"/>
    <property type="evidence" value="ECO:0007669"/>
    <property type="project" value="InterPro"/>
</dbReference>
<comment type="similarity">
    <text evidence="1 3">Belongs to the SNW family.</text>
</comment>
<feature type="region of interest" description="Disordered" evidence="4">
    <location>
        <begin position="281"/>
        <end position="321"/>
    </location>
</feature>
<gene>
    <name evidence="6" type="ORF">PUMCH_003197</name>
</gene>
<dbReference type="Proteomes" id="UP001338582">
    <property type="component" value="Chromosome 4"/>
</dbReference>
<feature type="compositionally biased region" description="Basic and acidic residues" evidence="4">
    <location>
        <begin position="291"/>
        <end position="302"/>
    </location>
</feature>
<keyword evidence="7" id="KW-1185">Reference proteome</keyword>
<accession>A0AAX4HBE0</accession>